<feature type="disulfide bond" evidence="9">
    <location>
        <begin position="144"/>
        <end position="162"/>
    </location>
</feature>
<dbReference type="PRINTS" id="PR00261">
    <property type="entry name" value="LDLRECEPTOR"/>
</dbReference>
<dbReference type="InterPro" id="IPR000152">
    <property type="entry name" value="EGF-type_Asp/Asn_hydroxyl_site"/>
</dbReference>
<dbReference type="Gene3D" id="4.10.400.10">
    <property type="entry name" value="Low-density Lipoprotein Receptor"/>
    <property type="match status" value="4"/>
</dbReference>
<dbReference type="GeneID" id="113079525"/>
<feature type="signal peptide" evidence="10">
    <location>
        <begin position="1"/>
        <end position="21"/>
    </location>
</feature>
<dbReference type="InterPro" id="IPR001881">
    <property type="entry name" value="EGF-like_Ca-bd_dom"/>
</dbReference>
<dbReference type="InterPro" id="IPR018097">
    <property type="entry name" value="EGF_Ca-bd_CS"/>
</dbReference>
<feature type="disulfide bond" evidence="9">
    <location>
        <begin position="30"/>
        <end position="48"/>
    </location>
</feature>
<feature type="disulfide bond" evidence="9">
    <location>
        <begin position="23"/>
        <end position="35"/>
    </location>
</feature>
<keyword evidence="3 10" id="KW-0732">Signal</keyword>
<feature type="disulfide bond" evidence="9">
    <location>
        <begin position="137"/>
        <end position="149"/>
    </location>
</feature>
<evidence type="ECO:0000256" key="5">
    <source>
        <dbReference type="ARBA" id="ARBA00022989"/>
    </source>
</evidence>
<dbReference type="GO" id="GO:0005509">
    <property type="term" value="F:calcium ion binding"/>
    <property type="evidence" value="ECO:0007669"/>
    <property type="project" value="InterPro"/>
</dbReference>
<gene>
    <name evidence="13" type="primary">LOC113079525</name>
</gene>
<keyword evidence="2" id="KW-0812">Transmembrane</keyword>
<comment type="caution">
    <text evidence="8">Lacks conserved residue(s) required for the propagation of feature annotation.</text>
</comment>
<dbReference type="GO" id="GO:0042562">
    <property type="term" value="F:hormone binding"/>
    <property type="evidence" value="ECO:0007669"/>
    <property type="project" value="TreeGrafter"/>
</dbReference>
<evidence type="ECO:0000313" key="13">
    <source>
        <dbReference type="RefSeq" id="XP_026107543.1"/>
    </source>
</evidence>
<reference evidence="13" key="1">
    <citation type="submission" date="2025-08" db="UniProtKB">
        <authorList>
            <consortium name="RefSeq"/>
        </authorList>
    </citation>
    <scope>IDENTIFICATION</scope>
    <source>
        <strain evidence="13">Wakin</strain>
        <tissue evidence="13">Muscle</tissue>
    </source>
</reference>
<dbReference type="CDD" id="cd00112">
    <property type="entry name" value="LDLa"/>
    <property type="match status" value="3"/>
</dbReference>
<dbReference type="FunFam" id="2.10.25.10:FF:000037">
    <property type="entry name" value="Signal peptide, CUB domain and EGF-like domain-containing 2"/>
    <property type="match status" value="1"/>
</dbReference>
<sequence>MDLRRLISCAALFVLLSGVEGGCSRNQWQCDDGVCVSHRWRCDGVSDCQDGSDEMDCVCQPGDLQCADGSGCVIGSGVCDGHPQCPDASDEWDCSRRLGCLAGDWKCKNNICIPQELLCNDVNDCGDNSDEETCASCGKMNLRCPDGTCLTPRQRCDGVAQCSDKRDEPLTCGKSCLNGNGGCSHACIDQVWGALCTCPTGMTLSANGLDCEDVNECAQSFGPCMHLCTNTPGSFRCLCQNGFKALGNGSCEPQGAMTKILTSRKGLIGLVNVKTRVYEPLFAIESEPIAMTYDIQRNFIYWADKDGNIYQALNRKSMILYKGQLCATCMHNCLKMLAYI</sequence>
<dbReference type="Gene3D" id="2.10.25.10">
    <property type="entry name" value="Laminin"/>
    <property type="match status" value="2"/>
</dbReference>
<dbReference type="PROSITE" id="PS00010">
    <property type="entry name" value="ASX_HYDROXYL"/>
    <property type="match status" value="1"/>
</dbReference>
<dbReference type="GO" id="GO:0016324">
    <property type="term" value="C:apical plasma membrane"/>
    <property type="evidence" value="ECO:0007669"/>
    <property type="project" value="TreeGrafter"/>
</dbReference>
<protein>
    <submittedName>
        <fullName evidence="13">Low-density lipoprotein receptor-like</fullName>
    </submittedName>
</protein>
<evidence type="ECO:0000313" key="12">
    <source>
        <dbReference type="Proteomes" id="UP000515129"/>
    </source>
</evidence>
<feature type="disulfide bond" evidence="9">
    <location>
        <begin position="119"/>
        <end position="134"/>
    </location>
</feature>
<keyword evidence="4" id="KW-0677">Repeat</keyword>
<dbReference type="InterPro" id="IPR051221">
    <property type="entry name" value="LDLR-related"/>
</dbReference>
<feature type="disulfide bond" evidence="9">
    <location>
        <begin position="100"/>
        <end position="112"/>
    </location>
</feature>
<dbReference type="InterPro" id="IPR049883">
    <property type="entry name" value="NOTCH1_EGF-like"/>
</dbReference>
<dbReference type="Pfam" id="PF00057">
    <property type="entry name" value="Ldl_recept_a"/>
    <property type="match status" value="4"/>
</dbReference>
<evidence type="ECO:0000256" key="9">
    <source>
        <dbReference type="PROSITE-ProRule" id="PRU00124"/>
    </source>
</evidence>
<dbReference type="Proteomes" id="UP000515129">
    <property type="component" value="Unplaced"/>
</dbReference>
<dbReference type="KEGG" id="caua:113079525"/>
<dbReference type="PANTHER" id="PTHR22722">
    <property type="entry name" value="LOW-DENSITY LIPOPROTEIN RECEPTOR-RELATED PROTEIN 2-RELATED"/>
    <property type="match status" value="1"/>
</dbReference>
<feature type="disulfide bond" evidence="9">
    <location>
        <begin position="42"/>
        <end position="57"/>
    </location>
</feature>
<keyword evidence="5" id="KW-1133">Transmembrane helix</keyword>
<keyword evidence="1 8" id="KW-0245">EGF-like domain</keyword>
<evidence type="ECO:0000256" key="8">
    <source>
        <dbReference type="PROSITE-ProRule" id="PRU00076"/>
    </source>
</evidence>
<keyword evidence="12" id="KW-1185">Reference proteome</keyword>
<dbReference type="GO" id="GO:0043235">
    <property type="term" value="C:receptor complex"/>
    <property type="evidence" value="ECO:0007669"/>
    <property type="project" value="TreeGrafter"/>
</dbReference>
<feature type="domain" description="EGF-like" evidence="11">
    <location>
        <begin position="213"/>
        <end position="252"/>
    </location>
</feature>
<dbReference type="AlphaFoldDB" id="A0A6P6NG29"/>
<feature type="disulfide bond" evidence="9">
    <location>
        <begin position="107"/>
        <end position="125"/>
    </location>
</feature>
<dbReference type="PROSITE" id="PS50068">
    <property type="entry name" value="LDLRA_2"/>
    <property type="match status" value="4"/>
</dbReference>
<dbReference type="RefSeq" id="XP_026107543.1">
    <property type="nucleotide sequence ID" value="XM_026251758.1"/>
</dbReference>
<dbReference type="SMART" id="SM00179">
    <property type="entry name" value="EGF_CA"/>
    <property type="match status" value="1"/>
</dbReference>
<keyword evidence="6 9" id="KW-1015">Disulfide bond</keyword>
<evidence type="ECO:0000259" key="11">
    <source>
        <dbReference type="PROSITE" id="PS50026"/>
    </source>
</evidence>
<dbReference type="SMART" id="SM00192">
    <property type="entry name" value="LDLa"/>
    <property type="match status" value="4"/>
</dbReference>
<dbReference type="PROSITE" id="PS01187">
    <property type="entry name" value="EGF_CA"/>
    <property type="match status" value="1"/>
</dbReference>
<dbReference type="PROSITE" id="PS50026">
    <property type="entry name" value="EGF_3"/>
    <property type="match status" value="1"/>
</dbReference>
<keyword evidence="7" id="KW-0325">Glycoprotein</keyword>
<evidence type="ECO:0000256" key="3">
    <source>
        <dbReference type="ARBA" id="ARBA00022729"/>
    </source>
</evidence>
<name>A0A6P6NG29_CARAU</name>
<feature type="chain" id="PRO_5028310789" evidence="10">
    <location>
        <begin position="22"/>
        <end position="340"/>
    </location>
</feature>
<keyword evidence="5" id="KW-0472">Membrane</keyword>
<dbReference type="PROSITE" id="PS01186">
    <property type="entry name" value="EGF_2"/>
    <property type="match status" value="1"/>
</dbReference>
<dbReference type="InterPro" id="IPR002172">
    <property type="entry name" value="LDrepeatLR_classA_rpt"/>
</dbReference>
<dbReference type="InterPro" id="IPR000742">
    <property type="entry name" value="EGF"/>
</dbReference>
<evidence type="ECO:0000256" key="6">
    <source>
        <dbReference type="ARBA" id="ARBA00023157"/>
    </source>
</evidence>
<feature type="disulfide bond" evidence="9">
    <location>
        <begin position="79"/>
        <end position="94"/>
    </location>
</feature>
<dbReference type="SUPFAM" id="SSF57196">
    <property type="entry name" value="EGF/Laminin"/>
    <property type="match status" value="2"/>
</dbReference>
<dbReference type="FunFam" id="2.10.25.10:FF:000017">
    <property type="entry name" value="latent-transforming growth factor beta-binding protein 4 isoform X1"/>
    <property type="match status" value="1"/>
</dbReference>
<accession>A0A6P6NG29</accession>
<evidence type="ECO:0000256" key="10">
    <source>
        <dbReference type="SAM" id="SignalP"/>
    </source>
</evidence>
<dbReference type="SMART" id="SM00181">
    <property type="entry name" value="EGF"/>
    <property type="match status" value="3"/>
</dbReference>
<dbReference type="OrthoDB" id="9990982at2759"/>
<dbReference type="Pfam" id="PF07645">
    <property type="entry name" value="EGF_CA"/>
    <property type="match status" value="1"/>
</dbReference>
<evidence type="ECO:0000256" key="7">
    <source>
        <dbReference type="ARBA" id="ARBA00023180"/>
    </source>
</evidence>
<dbReference type="SUPFAM" id="SSF57424">
    <property type="entry name" value="LDL receptor-like module"/>
    <property type="match status" value="4"/>
</dbReference>
<proteinExistence type="predicted"/>
<evidence type="ECO:0000256" key="4">
    <source>
        <dbReference type="ARBA" id="ARBA00022737"/>
    </source>
</evidence>
<dbReference type="GO" id="GO:0006898">
    <property type="term" value="P:receptor-mediated endocytosis"/>
    <property type="evidence" value="ECO:0007669"/>
    <property type="project" value="TreeGrafter"/>
</dbReference>
<evidence type="ECO:0000256" key="2">
    <source>
        <dbReference type="ARBA" id="ARBA00022692"/>
    </source>
</evidence>
<organism evidence="12 13">
    <name type="scientific">Carassius auratus</name>
    <name type="common">Goldfish</name>
    <dbReference type="NCBI Taxonomy" id="7957"/>
    <lineage>
        <taxon>Eukaryota</taxon>
        <taxon>Metazoa</taxon>
        <taxon>Chordata</taxon>
        <taxon>Craniata</taxon>
        <taxon>Vertebrata</taxon>
        <taxon>Euteleostomi</taxon>
        <taxon>Actinopterygii</taxon>
        <taxon>Neopterygii</taxon>
        <taxon>Teleostei</taxon>
        <taxon>Ostariophysi</taxon>
        <taxon>Cypriniformes</taxon>
        <taxon>Cyprinidae</taxon>
        <taxon>Cyprininae</taxon>
        <taxon>Carassius</taxon>
    </lineage>
</organism>
<evidence type="ECO:0000256" key="1">
    <source>
        <dbReference type="ARBA" id="ARBA00022536"/>
    </source>
</evidence>
<dbReference type="PANTHER" id="PTHR22722:SF14">
    <property type="entry name" value="MEGALIN, ISOFORM A"/>
    <property type="match status" value="1"/>
</dbReference>
<dbReference type="InterPro" id="IPR036055">
    <property type="entry name" value="LDL_receptor-like_sf"/>
</dbReference>
<dbReference type="FunFam" id="4.10.400.10:FF:000034">
    <property type="entry name" value="Low-density lipoprotein receptor-related protein 2"/>
    <property type="match status" value="1"/>
</dbReference>